<reference evidence="1" key="1">
    <citation type="submission" date="2022-12" db="EMBL/GenBank/DDBJ databases">
        <title>Draft genome assemblies for two species of Escallonia (Escalloniales).</title>
        <authorList>
            <person name="Chanderbali A."/>
            <person name="Dervinis C."/>
            <person name="Anghel I."/>
            <person name="Soltis D."/>
            <person name="Soltis P."/>
            <person name="Zapata F."/>
        </authorList>
    </citation>
    <scope>NUCLEOTIDE SEQUENCE</scope>
    <source>
        <strain evidence="1">UCBG64.0493</strain>
        <tissue evidence="1">Leaf</tissue>
    </source>
</reference>
<name>A0AA89AKG4_9ASTE</name>
<evidence type="ECO:0000313" key="1">
    <source>
        <dbReference type="EMBL" id="KAK3005612.1"/>
    </source>
</evidence>
<protein>
    <submittedName>
        <fullName evidence="1">Uncharacterized protein</fullName>
    </submittedName>
</protein>
<dbReference type="AlphaFoldDB" id="A0AA89AKG4"/>
<evidence type="ECO:0000313" key="2">
    <source>
        <dbReference type="Proteomes" id="UP001188597"/>
    </source>
</evidence>
<gene>
    <name evidence="1" type="ORF">RJ639_015702</name>
</gene>
<proteinExistence type="predicted"/>
<sequence length="117" mass="13321">MDAQPNEVGRLAHLTDDEILNRFDRMKFFLTIQNSGAFNQEWSDVVHYKRGPQLVGGEPVLKAFGMIHTNTDGDEDDNIKVGMTVTNEDEAYTLYLEHARRKGFDVHRGLDMEANPP</sequence>
<dbReference type="Proteomes" id="UP001188597">
    <property type="component" value="Unassembled WGS sequence"/>
</dbReference>
<dbReference type="EMBL" id="JAVXUP010002104">
    <property type="protein sequence ID" value="KAK3005612.1"/>
    <property type="molecule type" value="Genomic_DNA"/>
</dbReference>
<organism evidence="1 2">
    <name type="scientific">Escallonia herrerae</name>
    <dbReference type="NCBI Taxonomy" id="1293975"/>
    <lineage>
        <taxon>Eukaryota</taxon>
        <taxon>Viridiplantae</taxon>
        <taxon>Streptophyta</taxon>
        <taxon>Embryophyta</taxon>
        <taxon>Tracheophyta</taxon>
        <taxon>Spermatophyta</taxon>
        <taxon>Magnoliopsida</taxon>
        <taxon>eudicotyledons</taxon>
        <taxon>Gunneridae</taxon>
        <taxon>Pentapetalae</taxon>
        <taxon>asterids</taxon>
        <taxon>campanulids</taxon>
        <taxon>Escalloniales</taxon>
        <taxon>Escalloniaceae</taxon>
        <taxon>Escallonia</taxon>
    </lineage>
</organism>
<keyword evidence="2" id="KW-1185">Reference proteome</keyword>
<comment type="caution">
    <text evidence="1">The sequence shown here is derived from an EMBL/GenBank/DDBJ whole genome shotgun (WGS) entry which is preliminary data.</text>
</comment>
<accession>A0AA89AKG4</accession>